<dbReference type="Proteomes" id="UP000245250">
    <property type="component" value="Chromosome"/>
</dbReference>
<protein>
    <submittedName>
        <fullName evidence="1">Uncharacterized protein</fullName>
    </submittedName>
</protein>
<sequence length="61" mass="7519">MIIKLTLEWILFYKYLKVDLKIFHQYKVLRQNRGTWCFLKLETLEWIPFLPQKVKAAFSDI</sequence>
<organism evidence="1 2">
    <name type="scientific">Flavobacterium crocinum</name>
    <dbReference type="NCBI Taxonomy" id="2183896"/>
    <lineage>
        <taxon>Bacteria</taxon>
        <taxon>Pseudomonadati</taxon>
        <taxon>Bacteroidota</taxon>
        <taxon>Flavobacteriia</taxon>
        <taxon>Flavobacteriales</taxon>
        <taxon>Flavobacteriaceae</taxon>
        <taxon>Flavobacterium</taxon>
    </lineage>
</organism>
<name>A0A2S1YPF2_9FLAO</name>
<proteinExistence type="predicted"/>
<dbReference type="EMBL" id="CP029255">
    <property type="protein sequence ID" value="AWK05882.1"/>
    <property type="molecule type" value="Genomic_DNA"/>
</dbReference>
<reference evidence="1 2" key="1">
    <citation type="submission" date="2018-05" db="EMBL/GenBank/DDBJ databases">
        <title>Genome sequencing of Flavobacterium sp. HYN0056.</title>
        <authorList>
            <person name="Yi H."/>
            <person name="Baek C."/>
        </authorList>
    </citation>
    <scope>NUCLEOTIDE SEQUENCE [LARGE SCALE GENOMIC DNA]</scope>
    <source>
        <strain evidence="1 2">HYN0056</strain>
    </source>
</reference>
<keyword evidence="2" id="KW-1185">Reference proteome</keyword>
<dbReference type="AlphaFoldDB" id="A0A2S1YPF2"/>
<gene>
    <name evidence="1" type="ORF">HYN56_17265</name>
</gene>
<evidence type="ECO:0000313" key="2">
    <source>
        <dbReference type="Proteomes" id="UP000245250"/>
    </source>
</evidence>
<accession>A0A2S1YPF2</accession>
<dbReference type="KEGG" id="fcr:HYN56_17265"/>
<evidence type="ECO:0000313" key="1">
    <source>
        <dbReference type="EMBL" id="AWK05882.1"/>
    </source>
</evidence>